<dbReference type="GO" id="GO:0015232">
    <property type="term" value="F:heme transmembrane transporter activity"/>
    <property type="evidence" value="ECO:0007669"/>
    <property type="project" value="InterPro"/>
</dbReference>
<proteinExistence type="inferred from homology"/>
<dbReference type="GO" id="GO:0016020">
    <property type="term" value="C:membrane"/>
    <property type="evidence" value="ECO:0007669"/>
    <property type="project" value="InterPro"/>
</dbReference>
<dbReference type="EMBL" id="UINC01168757">
    <property type="protein sequence ID" value="SVD71945.1"/>
    <property type="molecule type" value="Genomic_DNA"/>
</dbReference>
<dbReference type="InterPro" id="IPR003567">
    <property type="entry name" value="Cyt_c_biogenesis"/>
</dbReference>
<comment type="similarity">
    <text evidence="1">Belongs to the CcmF/CycK/Ccl1/NrfE/CcsA family.</text>
</comment>
<organism evidence="4">
    <name type="scientific">marine metagenome</name>
    <dbReference type="NCBI Taxonomy" id="408172"/>
    <lineage>
        <taxon>unclassified sequences</taxon>
        <taxon>metagenomes</taxon>
        <taxon>ecological metagenomes</taxon>
    </lineage>
</organism>
<feature type="transmembrane region" description="Helical" evidence="3">
    <location>
        <begin position="31"/>
        <end position="52"/>
    </location>
</feature>
<evidence type="ECO:0000256" key="3">
    <source>
        <dbReference type="SAM" id="Phobius"/>
    </source>
</evidence>
<dbReference type="GO" id="GO:0017004">
    <property type="term" value="P:cytochrome complex assembly"/>
    <property type="evidence" value="ECO:0007669"/>
    <property type="project" value="UniProtKB-KW"/>
</dbReference>
<sequence>MTTYLGNFLLSLSLFFAISQFFVSKKNKFKFITITVNGLLISSLLSFGLLMYSHIISDFSILNVFQNSHTTIPLLYKISGVWGNHEGSMLLWILVLTIFNYFIFKLYNKNN</sequence>
<evidence type="ECO:0008006" key="5">
    <source>
        <dbReference type="Google" id="ProtNLM"/>
    </source>
</evidence>
<dbReference type="AlphaFoldDB" id="A0A382XMV5"/>
<keyword evidence="3" id="KW-1133">Transmembrane helix</keyword>
<feature type="transmembrane region" description="Helical" evidence="3">
    <location>
        <begin position="89"/>
        <end position="107"/>
    </location>
</feature>
<evidence type="ECO:0000313" key="4">
    <source>
        <dbReference type="EMBL" id="SVD71945.1"/>
    </source>
</evidence>
<feature type="non-terminal residue" evidence="4">
    <location>
        <position position="111"/>
    </location>
</feature>
<accession>A0A382XMV5</accession>
<evidence type="ECO:0000256" key="2">
    <source>
        <dbReference type="ARBA" id="ARBA00022748"/>
    </source>
</evidence>
<evidence type="ECO:0000256" key="1">
    <source>
        <dbReference type="ARBA" id="ARBA00009186"/>
    </source>
</evidence>
<protein>
    <recommendedName>
        <fullName evidence="5">Cytochrome c assembly protein domain-containing protein</fullName>
    </recommendedName>
</protein>
<dbReference type="PANTHER" id="PTHR43653:SF1">
    <property type="entry name" value="CYTOCHROME C-TYPE BIOGENESIS PROTEIN CCMF"/>
    <property type="match status" value="1"/>
</dbReference>
<gene>
    <name evidence="4" type="ORF">METZ01_LOCUS424799</name>
</gene>
<feature type="transmembrane region" description="Helical" evidence="3">
    <location>
        <begin position="6"/>
        <end position="24"/>
    </location>
</feature>
<keyword evidence="3" id="KW-0472">Membrane</keyword>
<dbReference type="PANTHER" id="PTHR43653">
    <property type="entry name" value="CYTOCHROME C ASSEMBLY PROTEIN-RELATED"/>
    <property type="match status" value="1"/>
</dbReference>
<keyword evidence="2" id="KW-0201">Cytochrome c-type biogenesis</keyword>
<reference evidence="4" key="1">
    <citation type="submission" date="2018-05" db="EMBL/GenBank/DDBJ databases">
        <authorList>
            <person name="Lanie J.A."/>
            <person name="Ng W.-L."/>
            <person name="Kazmierczak K.M."/>
            <person name="Andrzejewski T.M."/>
            <person name="Davidsen T.M."/>
            <person name="Wayne K.J."/>
            <person name="Tettelin H."/>
            <person name="Glass J.I."/>
            <person name="Rusch D."/>
            <person name="Podicherti R."/>
            <person name="Tsui H.-C.T."/>
            <person name="Winkler M.E."/>
        </authorList>
    </citation>
    <scope>NUCLEOTIDE SEQUENCE</scope>
</reference>
<keyword evidence="3" id="KW-0812">Transmembrane</keyword>
<name>A0A382XMV5_9ZZZZ</name>